<sequence length="905" mass="99268">MAKLLSCVLGPRLYRVHRPRPPGPAAGSGGGSERGEPAWVRRGSARGGCHGDGAAPLTPGAPAGLVLPTAGAGEAHGQRAGPGETGSGPLWPDSPRFIRISPGFTPQKYPQKTNAGTPRKRPKNSSRYPQKHPLKPSRYPKNPTQRSPKITPKPLHEIPKKPPKPTQRRPQKTTPEIPQRIAQKPLNVPKNNPRDSPDFPKFIPQKIPQNPPRYPKKTNQEISKNHPKNSFRYPQKAPPKPPQISQKTQPRDPQKSPQKLLQIPPKNTPKTPPRYPKKANPEIPQKRPKTPPWDPPNQLSEPPQKTQTKSHPEPPICPEFLPNSPQFPPGSPRPGVPGVSGWGSRSGFPVGPIPGVPRGLRAGVPQASVLWSISYYASPLAVLYLYRKGLLTMSRVVPLSHCAATLGLLLAGVACLRGLGRWSNPQYLEFMAALEESHRSGSPESKRKLGLYTFDFRSWPVDFRWDSAGPAWGGSRAVPLLQAPPRPRGGSRGLLGALRKLPCALARLLLAHTLGRRMLFPGSVRLLQRALLPALLQGQARLIEQLGGLRAKLPFAPFAPFAPPFAPLTPICPVSQFGACWRRGRNDAMVIDRRGRDPRGDTLVICCEGNAGFYEVGCLSTPLEGGAPAPERGQRHGRRGSLRAAAAARRPPQHRGVRLVHRRLHRHLGRHVLPRARGSRPRRLLRRPRAAGAEGAAPQLAGVGDSDGSGAPEPQQRRAALQVPGPRAAGAAHQGRDHHHHVRPQKPPKITPKTPKKPQKTPNHPGDPQKTPKPPKPPPCPPRTPDDIASNRGNDLLLKLLQHRYPKVLAGEGLRAVREWLEAATPEEQSSVLRRCPPDESWCRERLREWAGDRSPPFPWAIGEDLSPAQRQQLALYLAQQHLQNFEASHCTPLPPQAFRLPWAL</sequence>
<reference evidence="3" key="2">
    <citation type="submission" date="2025-09" db="UniProtKB">
        <authorList>
            <consortium name="Ensembl"/>
        </authorList>
    </citation>
    <scope>IDENTIFICATION</scope>
</reference>
<feature type="compositionally biased region" description="Low complexity" evidence="1">
    <location>
        <begin position="760"/>
        <end position="769"/>
    </location>
</feature>
<reference evidence="3" key="1">
    <citation type="submission" date="2025-08" db="UniProtKB">
        <authorList>
            <consortium name="Ensembl"/>
        </authorList>
    </citation>
    <scope>IDENTIFICATION</scope>
</reference>
<keyword evidence="4" id="KW-1185">Reference proteome</keyword>
<feature type="compositionally biased region" description="Basic residues" evidence="1">
    <location>
        <begin position="651"/>
        <end position="689"/>
    </location>
</feature>
<feature type="compositionally biased region" description="Polar residues" evidence="1">
    <location>
        <begin position="297"/>
        <end position="309"/>
    </location>
</feature>
<feature type="region of interest" description="Disordered" evidence="1">
    <location>
        <begin position="13"/>
        <end position="316"/>
    </location>
</feature>
<feature type="compositionally biased region" description="Low complexity" evidence="1">
    <location>
        <begin position="52"/>
        <end position="68"/>
    </location>
</feature>
<dbReference type="Proteomes" id="UP000694382">
    <property type="component" value="Unassembled WGS sequence"/>
</dbReference>
<feature type="compositionally biased region" description="Basic residues" evidence="1">
    <location>
        <begin position="118"/>
        <end position="135"/>
    </location>
</feature>
<organism evidence="3 4">
    <name type="scientific">Geospiza parvula</name>
    <name type="common">Small tree-finch</name>
    <name type="synonym">Camarhynchus parvulus</name>
    <dbReference type="NCBI Taxonomy" id="87175"/>
    <lineage>
        <taxon>Eukaryota</taxon>
        <taxon>Metazoa</taxon>
        <taxon>Chordata</taxon>
        <taxon>Craniata</taxon>
        <taxon>Vertebrata</taxon>
        <taxon>Euteleostomi</taxon>
        <taxon>Archelosauria</taxon>
        <taxon>Archosauria</taxon>
        <taxon>Dinosauria</taxon>
        <taxon>Saurischia</taxon>
        <taxon>Theropoda</taxon>
        <taxon>Coelurosauria</taxon>
        <taxon>Aves</taxon>
        <taxon>Neognathae</taxon>
        <taxon>Neoaves</taxon>
        <taxon>Telluraves</taxon>
        <taxon>Australaves</taxon>
        <taxon>Passeriformes</taxon>
        <taxon>Thraupidae</taxon>
        <taxon>Camarhynchus</taxon>
    </lineage>
</organism>
<dbReference type="AlphaFoldDB" id="A0A8U8AYX9"/>
<feature type="compositionally biased region" description="Pro residues" evidence="1">
    <location>
        <begin position="771"/>
        <end position="783"/>
    </location>
</feature>
<evidence type="ECO:0000313" key="3">
    <source>
        <dbReference type="Ensembl" id="ENSCPVP00000024341.1"/>
    </source>
</evidence>
<evidence type="ECO:0000256" key="1">
    <source>
        <dbReference type="SAM" id="MobiDB-lite"/>
    </source>
</evidence>
<feature type="compositionally biased region" description="Low complexity" evidence="1">
    <location>
        <begin position="690"/>
        <end position="702"/>
    </location>
</feature>
<proteinExistence type="predicted"/>
<name>A0A8U8AYX9_GEOPR</name>
<accession>A0A8U8AYX9</accession>
<dbReference type="InterPro" id="IPR054518">
    <property type="entry name" value="ABHD16_N"/>
</dbReference>
<protein>
    <recommendedName>
        <fullName evidence="2">Phosphatidylserine Lipase ABHD16 N-terminal domain-containing protein</fullName>
    </recommendedName>
</protein>
<feature type="domain" description="Phosphatidylserine Lipase ABHD16 N-terminal" evidence="2">
    <location>
        <begin position="367"/>
        <end position="455"/>
    </location>
</feature>
<evidence type="ECO:0000259" key="2">
    <source>
        <dbReference type="Pfam" id="PF22990"/>
    </source>
</evidence>
<evidence type="ECO:0000313" key="4">
    <source>
        <dbReference type="Proteomes" id="UP000694382"/>
    </source>
</evidence>
<dbReference type="Ensembl" id="ENSCPVT00000026102.1">
    <property type="protein sequence ID" value="ENSCPVP00000024341.1"/>
    <property type="gene ID" value="ENSCPVG00000014458.2"/>
</dbReference>
<feature type="compositionally biased region" description="Basic residues" evidence="1">
    <location>
        <begin position="161"/>
        <end position="171"/>
    </location>
</feature>
<dbReference type="Pfam" id="PF22990">
    <property type="entry name" value="ABHD16_N"/>
    <property type="match status" value="1"/>
</dbReference>
<feature type="compositionally biased region" description="Basic residues" evidence="1">
    <location>
        <begin position="736"/>
        <end position="746"/>
    </location>
</feature>
<feature type="region of interest" description="Disordered" evidence="1">
    <location>
        <begin position="625"/>
        <end position="791"/>
    </location>
</feature>